<feature type="transmembrane region" description="Helical" evidence="1">
    <location>
        <begin position="40"/>
        <end position="59"/>
    </location>
</feature>
<accession>A0A939QS55</accession>
<name>A0A939QS55_9MICO</name>
<dbReference type="Proteomes" id="UP000680132">
    <property type="component" value="Unassembled WGS sequence"/>
</dbReference>
<evidence type="ECO:0000313" key="3">
    <source>
        <dbReference type="Proteomes" id="UP000680132"/>
    </source>
</evidence>
<dbReference type="EMBL" id="JAGFOA010000003">
    <property type="protein sequence ID" value="MBO3663626.1"/>
    <property type="molecule type" value="Genomic_DNA"/>
</dbReference>
<protein>
    <submittedName>
        <fullName evidence="2">YrdB family protein</fullName>
    </submittedName>
</protein>
<feature type="transmembrane region" description="Helical" evidence="1">
    <location>
        <begin position="95"/>
        <end position="112"/>
    </location>
</feature>
<keyword evidence="3" id="KW-1185">Reference proteome</keyword>
<sequence length="117" mass="12538">MPESTAPVRVSALDVLRLLTEIVAFGSIALWGFFTWPFPWNIVVGIGAPALAIVVWALFVSPKAVLSVHPFVRMVVELLIFLSATLSWWALGQPWIGLAVGVVCVAVGVAVNRKTAA</sequence>
<evidence type="ECO:0000256" key="1">
    <source>
        <dbReference type="SAM" id="Phobius"/>
    </source>
</evidence>
<proteinExistence type="predicted"/>
<dbReference type="Pfam" id="PF10823">
    <property type="entry name" value="DUF2568"/>
    <property type="match status" value="1"/>
</dbReference>
<organism evidence="2 3">
    <name type="scientific">Microbacterium stercoris</name>
    <dbReference type="NCBI Taxonomy" id="2820289"/>
    <lineage>
        <taxon>Bacteria</taxon>
        <taxon>Bacillati</taxon>
        <taxon>Actinomycetota</taxon>
        <taxon>Actinomycetes</taxon>
        <taxon>Micrococcales</taxon>
        <taxon>Microbacteriaceae</taxon>
        <taxon>Microbacterium</taxon>
    </lineage>
</organism>
<gene>
    <name evidence="2" type="ORF">J5V96_08865</name>
</gene>
<comment type="caution">
    <text evidence="2">The sequence shown here is derived from an EMBL/GenBank/DDBJ whole genome shotgun (WGS) entry which is preliminary data.</text>
</comment>
<evidence type="ECO:0000313" key="2">
    <source>
        <dbReference type="EMBL" id="MBO3663626.1"/>
    </source>
</evidence>
<dbReference type="AlphaFoldDB" id="A0A939QS55"/>
<keyword evidence="1" id="KW-0812">Transmembrane</keyword>
<dbReference type="InterPro" id="IPR021214">
    <property type="entry name" value="DUF2568"/>
</dbReference>
<dbReference type="RefSeq" id="WP_208502903.1">
    <property type="nucleotide sequence ID" value="NZ_JAGFOA010000003.1"/>
</dbReference>
<feature type="transmembrane region" description="Helical" evidence="1">
    <location>
        <begin position="71"/>
        <end position="89"/>
    </location>
</feature>
<feature type="transmembrane region" description="Helical" evidence="1">
    <location>
        <begin position="12"/>
        <end position="34"/>
    </location>
</feature>
<keyword evidence="1" id="KW-0472">Membrane</keyword>
<reference evidence="2" key="1">
    <citation type="submission" date="2021-03" db="EMBL/GenBank/DDBJ databases">
        <title>Microbacterium sp. nov., a novel actinobacterium isolated from cow dung.</title>
        <authorList>
            <person name="Zhang L."/>
        </authorList>
    </citation>
    <scope>NUCLEOTIDE SEQUENCE</scope>
    <source>
        <strain evidence="2">NEAU-LLB</strain>
    </source>
</reference>
<keyword evidence="1" id="KW-1133">Transmembrane helix</keyword>